<evidence type="ECO:0000256" key="6">
    <source>
        <dbReference type="ARBA" id="ARBA00022840"/>
    </source>
</evidence>
<feature type="transmembrane region" description="Helical" evidence="9">
    <location>
        <begin position="770"/>
        <end position="795"/>
    </location>
</feature>
<feature type="transmembrane region" description="Helical" evidence="9">
    <location>
        <begin position="869"/>
        <end position="891"/>
    </location>
</feature>
<dbReference type="GO" id="GO:0005319">
    <property type="term" value="F:lipid transporter activity"/>
    <property type="evidence" value="ECO:0007669"/>
    <property type="project" value="TreeGrafter"/>
</dbReference>
<dbReference type="SUPFAM" id="SSF52540">
    <property type="entry name" value="P-loop containing nucleoside triphosphate hydrolases"/>
    <property type="match status" value="2"/>
</dbReference>
<evidence type="ECO:0000256" key="8">
    <source>
        <dbReference type="ARBA" id="ARBA00023136"/>
    </source>
</evidence>
<feature type="domain" description="ABC transporter" evidence="10">
    <location>
        <begin position="937"/>
        <end position="1165"/>
    </location>
</feature>
<evidence type="ECO:0000313" key="12">
    <source>
        <dbReference type="Proteomes" id="UP000183832"/>
    </source>
</evidence>
<feature type="transmembrane region" description="Helical" evidence="9">
    <location>
        <begin position="643"/>
        <end position="665"/>
    </location>
</feature>
<dbReference type="Proteomes" id="UP000183832">
    <property type="component" value="Unassembled WGS sequence"/>
</dbReference>
<dbReference type="InterPro" id="IPR027417">
    <property type="entry name" value="P-loop_NTPase"/>
</dbReference>
<evidence type="ECO:0000256" key="7">
    <source>
        <dbReference type="ARBA" id="ARBA00022989"/>
    </source>
</evidence>
<sequence>MFIQFCVLHFSTSCHSKSLKLLCGKIGLFRKEIQQQHNIIKNLAVERHALLREMMKIMGLSTRIYWLSWFTTAFTTLFITFTIITIFLCVTVFSVPAFFSKSSFILIWIFFLIYITSLITLCFLLSTIFKKPSTAANIGTMIFFAMVIPYNQFSQNFESFHYAVKFLYCLPINTAMGEGVAIVFRFERDADGLQFSNFLDRADVGFSFAEILLAMIVSTIIFVILTIYIENIFTGSFGIAKPWHYPFTACFKRRRNIEANEAVAYQEDNRVTNDDYEPEPRNLKTGIKIKNLTKTFSGVNVVNSLNLNLYDDQITVILGHNGSGKSTTMNIITGVLAPTLGTAFVNEFDVRKETDEARRSLGLCPQQNVLFNDLTLKEHIIFFSKLKGMKNKAEIDAEVSKYVNLLGLEDKLNCRSKTLSGGTKRKLCTINALCGGSKIVILDEASSGVDTGARRALWDLLIQEKIGRTIMLTTQHMDEAETLGDRVAILHEGHLETVGSPYFLKKKFGSGYRLTCVKSTGCDSREVTRVVKESLPDAELFSDAQTEMIFALPEKDLMNFQHLFKILEDEADILRVSSFGCSITTLEEVFLKIGAEDDARKRKNHQTIDVNFDQMEMVNGWKLIFYQIWAMILKKFYFYKRNFFMFVWLILLSAWLIFVFLVVPIESFNEDDSEAENDSPVPDVNITNLIIILVMFFFLLCYWPTLFIRMKIKERVSQSKLLQFIGGANRLIFWLTSFLLDFILFTLIMAIIVAIVFANQRENFKTGTEVGTLILIFTLYGFSVLPLIYLMSFLFEKSSTALILYPIYAALYFLVDIEAVNILANIIFWIGLFYPPFSLVNCFQKYFINAFNAEDNIINFGSNGIGWNLVIMFITGLIFLSFCLMIDYKLFDEISYKLRKQMHTNPLATNQVIDNDVKQEVEKVKSFSSSEILERNLVLRGLSKAFGNLVAVNKLYLDVEPTECFGLIGVNGAGKTTTFKMMIGDERISSGDGWMKGVSFYKQTDKVQKSYCPQFDALLLDLSGKENMEIFCLIRGIPRKEIKEVIESLSSQFDFYQHLHKKTKVFSGGNKRKLSTAISLIGAPSIIFLDEPSSAMDPKAKRKLWDMINRTRNSGKSIVLTSHGMEETEALCTRLAIMVDGEFKCLGSVQHLKNKFAKGFILTVKMEREDDIGLLNQIKTEVHQKFPSAILKERYLKILTFHIADTNLRWSTAFNTMTQMQNEIEISDFIISQMSLEQVFLFFSQKSQSSIEIN</sequence>
<dbReference type="GO" id="GO:0005524">
    <property type="term" value="F:ATP binding"/>
    <property type="evidence" value="ECO:0007669"/>
    <property type="project" value="UniProtKB-KW"/>
</dbReference>
<keyword evidence="3 9" id="KW-0812">Transmembrane</keyword>
<protein>
    <submittedName>
        <fullName evidence="11">CLUMA_CG007849, isoform A</fullName>
    </submittedName>
</protein>
<feature type="transmembrane region" description="Helical" evidence="9">
    <location>
        <begin position="685"/>
        <end position="710"/>
    </location>
</feature>
<proteinExistence type="predicted"/>
<dbReference type="InterPro" id="IPR003593">
    <property type="entry name" value="AAA+_ATPase"/>
</dbReference>
<evidence type="ECO:0000256" key="3">
    <source>
        <dbReference type="ARBA" id="ARBA00022692"/>
    </source>
</evidence>
<dbReference type="CDD" id="cd03263">
    <property type="entry name" value="ABC_subfamily_A"/>
    <property type="match status" value="2"/>
</dbReference>
<evidence type="ECO:0000256" key="9">
    <source>
        <dbReference type="SAM" id="Phobius"/>
    </source>
</evidence>
<keyword evidence="4" id="KW-0677">Repeat</keyword>
<feature type="transmembrane region" description="Helical" evidence="9">
    <location>
        <begin position="105"/>
        <end position="129"/>
    </location>
</feature>
<feature type="transmembrane region" description="Helical" evidence="9">
    <location>
        <begin position="807"/>
        <end position="830"/>
    </location>
</feature>
<dbReference type="InterPro" id="IPR013525">
    <property type="entry name" value="ABC2_TM"/>
</dbReference>
<dbReference type="EMBL" id="CVRI01000038">
    <property type="protein sequence ID" value="CRK94334.1"/>
    <property type="molecule type" value="Genomic_DNA"/>
</dbReference>
<dbReference type="InterPro" id="IPR003439">
    <property type="entry name" value="ABC_transporter-like_ATP-bd"/>
</dbReference>
<keyword evidence="6" id="KW-0067">ATP-binding</keyword>
<evidence type="ECO:0000259" key="10">
    <source>
        <dbReference type="PROSITE" id="PS50893"/>
    </source>
</evidence>
<dbReference type="PANTHER" id="PTHR19229">
    <property type="entry name" value="ATP-BINDING CASSETTE TRANSPORTER SUBFAMILY A ABCA"/>
    <property type="match status" value="1"/>
</dbReference>
<dbReference type="GO" id="GO:0140359">
    <property type="term" value="F:ABC-type transporter activity"/>
    <property type="evidence" value="ECO:0007669"/>
    <property type="project" value="InterPro"/>
</dbReference>
<evidence type="ECO:0000313" key="11">
    <source>
        <dbReference type="EMBL" id="CRK94334.1"/>
    </source>
</evidence>
<comment type="subcellular location">
    <subcellularLocation>
        <location evidence="1">Membrane</location>
        <topology evidence="1">Multi-pass membrane protein</topology>
    </subcellularLocation>
</comment>
<accession>A0A1J1I5W7</accession>
<keyword evidence="8 9" id="KW-0472">Membrane</keyword>
<keyword evidence="12" id="KW-1185">Reference proteome</keyword>
<feature type="domain" description="ABC transporter" evidence="10">
    <location>
        <begin position="287"/>
        <end position="517"/>
    </location>
</feature>
<name>A0A1J1I5W7_9DIPT</name>
<gene>
    <name evidence="11" type="ORF">CLUMA_CG007849</name>
</gene>
<dbReference type="STRING" id="568069.A0A1J1I5W7"/>
<reference evidence="11 12" key="1">
    <citation type="submission" date="2015-04" db="EMBL/GenBank/DDBJ databases">
        <authorList>
            <person name="Syromyatnikov M.Y."/>
            <person name="Popov V.N."/>
        </authorList>
    </citation>
    <scope>NUCLEOTIDE SEQUENCE [LARGE SCALE GENOMIC DNA]</scope>
</reference>
<dbReference type="GO" id="GO:0016020">
    <property type="term" value="C:membrane"/>
    <property type="evidence" value="ECO:0007669"/>
    <property type="project" value="UniProtKB-SubCell"/>
</dbReference>
<feature type="transmembrane region" description="Helical" evidence="9">
    <location>
        <begin position="206"/>
        <end position="229"/>
    </location>
</feature>
<dbReference type="InterPro" id="IPR026082">
    <property type="entry name" value="ABCA"/>
</dbReference>
<feature type="transmembrane region" description="Helical" evidence="9">
    <location>
        <begin position="731"/>
        <end position="758"/>
    </location>
</feature>
<evidence type="ECO:0000256" key="4">
    <source>
        <dbReference type="ARBA" id="ARBA00022737"/>
    </source>
</evidence>
<keyword evidence="2" id="KW-0813">Transport</keyword>
<dbReference type="PROSITE" id="PS50893">
    <property type="entry name" value="ABC_TRANSPORTER_2"/>
    <property type="match status" value="2"/>
</dbReference>
<dbReference type="FunFam" id="3.40.50.300:FF:002470">
    <property type="entry name" value="ABC transporter, putative"/>
    <property type="match status" value="1"/>
</dbReference>
<dbReference type="GO" id="GO:0016887">
    <property type="term" value="F:ATP hydrolysis activity"/>
    <property type="evidence" value="ECO:0007669"/>
    <property type="project" value="InterPro"/>
</dbReference>
<organism evidence="11 12">
    <name type="scientific">Clunio marinus</name>
    <dbReference type="NCBI Taxonomy" id="568069"/>
    <lineage>
        <taxon>Eukaryota</taxon>
        <taxon>Metazoa</taxon>
        <taxon>Ecdysozoa</taxon>
        <taxon>Arthropoda</taxon>
        <taxon>Hexapoda</taxon>
        <taxon>Insecta</taxon>
        <taxon>Pterygota</taxon>
        <taxon>Neoptera</taxon>
        <taxon>Endopterygota</taxon>
        <taxon>Diptera</taxon>
        <taxon>Nematocera</taxon>
        <taxon>Chironomoidea</taxon>
        <taxon>Chironomidae</taxon>
        <taxon>Clunio</taxon>
    </lineage>
</organism>
<dbReference type="Gene3D" id="3.40.50.300">
    <property type="entry name" value="P-loop containing nucleotide triphosphate hydrolases"/>
    <property type="match status" value="2"/>
</dbReference>
<evidence type="ECO:0000256" key="2">
    <source>
        <dbReference type="ARBA" id="ARBA00022448"/>
    </source>
</evidence>
<evidence type="ECO:0000256" key="5">
    <source>
        <dbReference type="ARBA" id="ARBA00022741"/>
    </source>
</evidence>
<dbReference type="AlphaFoldDB" id="A0A1J1I5W7"/>
<dbReference type="FunFam" id="3.40.50.300:FF:000298">
    <property type="entry name" value="ATP-binding cassette sub-family A member 12"/>
    <property type="match status" value="1"/>
</dbReference>
<feature type="transmembrane region" description="Helical" evidence="9">
    <location>
        <begin position="64"/>
        <end position="93"/>
    </location>
</feature>
<keyword evidence="7 9" id="KW-1133">Transmembrane helix</keyword>
<keyword evidence="5" id="KW-0547">Nucleotide-binding</keyword>
<dbReference type="Pfam" id="PF00005">
    <property type="entry name" value="ABC_tran"/>
    <property type="match status" value="2"/>
</dbReference>
<feature type="transmembrane region" description="Helical" evidence="9">
    <location>
        <begin position="135"/>
        <end position="154"/>
    </location>
</feature>
<dbReference type="Pfam" id="PF12698">
    <property type="entry name" value="ABC2_membrane_3"/>
    <property type="match status" value="2"/>
</dbReference>
<dbReference type="SMART" id="SM00382">
    <property type="entry name" value="AAA"/>
    <property type="match status" value="2"/>
</dbReference>
<dbReference type="InterPro" id="IPR056264">
    <property type="entry name" value="R2_ABCA1-4-like"/>
</dbReference>
<evidence type="ECO:0000256" key="1">
    <source>
        <dbReference type="ARBA" id="ARBA00004141"/>
    </source>
</evidence>
<dbReference type="Pfam" id="PF23321">
    <property type="entry name" value="R1_ABCA1"/>
    <property type="match status" value="1"/>
</dbReference>
<dbReference type="PANTHER" id="PTHR19229:SF250">
    <property type="entry name" value="ABC TRANSPORTER DOMAIN-CONTAINING PROTEIN-RELATED"/>
    <property type="match status" value="1"/>
</dbReference>
<dbReference type="OrthoDB" id="8061355at2759"/>